<proteinExistence type="predicted"/>
<dbReference type="RefSeq" id="WP_094334928.1">
    <property type="nucleotide sequence ID" value="NZ_NFIE01000003.1"/>
</dbReference>
<accession>A0A1Y3XVG2</accession>
<name>A0A1Y3XVG2_9ACTN</name>
<evidence type="ECO:0000313" key="1">
    <source>
        <dbReference type="EMBL" id="OUN89482.1"/>
    </source>
</evidence>
<dbReference type="EMBL" id="NFIE01000003">
    <property type="protein sequence ID" value="OUN89482.1"/>
    <property type="molecule type" value="Genomic_DNA"/>
</dbReference>
<gene>
    <name evidence="1" type="ORF">B5G02_01630</name>
</gene>
<reference evidence="2" key="1">
    <citation type="submission" date="2017-04" db="EMBL/GenBank/DDBJ databases">
        <title>Function of individual gut microbiota members based on whole genome sequencing of pure cultures obtained from chicken caecum.</title>
        <authorList>
            <person name="Medvecky M."/>
            <person name="Cejkova D."/>
            <person name="Polansky O."/>
            <person name="Karasova D."/>
            <person name="Kubasova T."/>
            <person name="Cizek A."/>
            <person name="Rychlik I."/>
        </authorList>
    </citation>
    <scope>NUCLEOTIDE SEQUENCE [LARGE SCALE GENOMIC DNA]</scope>
    <source>
        <strain evidence="2">An5</strain>
    </source>
</reference>
<comment type="caution">
    <text evidence="1">The sequence shown here is derived from an EMBL/GenBank/DDBJ whole genome shotgun (WGS) entry which is preliminary data.</text>
</comment>
<sequence length="89" mass="9737">MNVSEYMKKHGLTDADLDAMAAPYESGDYQSGDGEVFTGSHLDAVGKRRVTVIYDARDTQRVAAIARSRGVKTSEVYRDALAYYLAAQA</sequence>
<dbReference type="AlphaFoldDB" id="A0A1Y3XVG2"/>
<organism evidence="1 2">
    <name type="scientific">[Collinsella] massiliensis</name>
    <dbReference type="NCBI Taxonomy" id="1232426"/>
    <lineage>
        <taxon>Bacteria</taxon>
        <taxon>Bacillati</taxon>
        <taxon>Actinomycetota</taxon>
        <taxon>Coriobacteriia</taxon>
        <taxon>Coriobacteriales</taxon>
        <taxon>Coriobacteriaceae</taxon>
        <taxon>Enorma</taxon>
    </lineage>
</organism>
<protein>
    <submittedName>
        <fullName evidence="1">NADP oxidoreductase</fullName>
    </submittedName>
</protein>
<dbReference type="Proteomes" id="UP000195781">
    <property type="component" value="Unassembled WGS sequence"/>
</dbReference>
<dbReference type="OrthoDB" id="3196867at2"/>
<keyword evidence="2" id="KW-1185">Reference proteome</keyword>
<evidence type="ECO:0000313" key="2">
    <source>
        <dbReference type="Proteomes" id="UP000195781"/>
    </source>
</evidence>